<proteinExistence type="predicted"/>
<evidence type="ECO:0000313" key="3">
    <source>
        <dbReference type="Proteomes" id="UP000092993"/>
    </source>
</evidence>
<reference evidence="2 3" key="1">
    <citation type="submission" date="2016-03" db="EMBL/GenBank/DDBJ databases">
        <title>Whole genome sequencing of Grifola frondosa 9006-11.</title>
        <authorList>
            <person name="Min B."/>
            <person name="Park H."/>
            <person name="Kim J.-G."/>
            <person name="Cho H."/>
            <person name="Oh Y.-L."/>
            <person name="Kong W.-S."/>
            <person name="Choi I.-G."/>
        </authorList>
    </citation>
    <scope>NUCLEOTIDE SEQUENCE [LARGE SCALE GENOMIC DNA]</scope>
    <source>
        <strain evidence="2 3">9006-11</strain>
    </source>
</reference>
<evidence type="ECO:0000313" key="2">
    <source>
        <dbReference type="EMBL" id="OBZ71374.1"/>
    </source>
</evidence>
<evidence type="ECO:0000256" key="1">
    <source>
        <dbReference type="SAM" id="MobiDB-lite"/>
    </source>
</evidence>
<feature type="region of interest" description="Disordered" evidence="1">
    <location>
        <begin position="31"/>
        <end position="58"/>
    </location>
</feature>
<name>A0A1C7M8K9_GRIFR</name>
<organism evidence="2 3">
    <name type="scientific">Grifola frondosa</name>
    <name type="common">Maitake</name>
    <name type="synonym">Polyporus frondosus</name>
    <dbReference type="NCBI Taxonomy" id="5627"/>
    <lineage>
        <taxon>Eukaryota</taxon>
        <taxon>Fungi</taxon>
        <taxon>Dikarya</taxon>
        <taxon>Basidiomycota</taxon>
        <taxon>Agaricomycotina</taxon>
        <taxon>Agaricomycetes</taxon>
        <taxon>Polyporales</taxon>
        <taxon>Grifolaceae</taxon>
        <taxon>Grifola</taxon>
    </lineage>
</organism>
<sequence length="77" mass="8623">MRTACPSVMFLGLRIAVRPYIFSLTTTPRRRKSRLTRESNPPLIAYSRPMPPSIASDDDTCSDSLVSFRFYGLSPGP</sequence>
<dbReference type="AlphaFoldDB" id="A0A1C7M8K9"/>
<dbReference type="Proteomes" id="UP000092993">
    <property type="component" value="Unassembled WGS sequence"/>
</dbReference>
<accession>A0A1C7M8K9</accession>
<dbReference type="EMBL" id="LUGG01000011">
    <property type="protein sequence ID" value="OBZ71374.1"/>
    <property type="molecule type" value="Genomic_DNA"/>
</dbReference>
<protein>
    <submittedName>
        <fullName evidence="2">Uncharacterized protein</fullName>
    </submittedName>
</protein>
<comment type="caution">
    <text evidence="2">The sequence shown here is derived from an EMBL/GenBank/DDBJ whole genome shotgun (WGS) entry which is preliminary data.</text>
</comment>
<gene>
    <name evidence="2" type="ORF">A0H81_08936</name>
</gene>
<keyword evidence="3" id="KW-1185">Reference proteome</keyword>